<dbReference type="Proteomes" id="UP001597512">
    <property type="component" value="Unassembled WGS sequence"/>
</dbReference>
<organism evidence="1 2">
    <name type="scientific">Spirosoma flavum</name>
    <dbReference type="NCBI Taxonomy" id="2048557"/>
    <lineage>
        <taxon>Bacteria</taxon>
        <taxon>Pseudomonadati</taxon>
        <taxon>Bacteroidota</taxon>
        <taxon>Cytophagia</taxon>
        <taxon>Cytophagales</taxon>
        <taxon>Cytophagaceae</taxon>
        <taxon>Spirosoma</taxon>
    </lineage>
</organism>
<accession>A0ABW6ASA0</accession>
<name>A0ABW6ASA0_9BACT</name>
<sequence>MDLPTFHLTQYISISSESTTDSAQLTSFVDMSGFTGGVSWSPRRTSVDILSDQRIHYSAVDLVEWRLLNFLIYSQLQNFKGDSSLDSLKNS</sequence>
<gene>
    <name evidence="1" type="ORF">ACFS25_23615</name>
</gene>
<evidence type="ECO:0000313" key="2">
    <source>
        <dbReference type="Proteomes" id="UP001597512"/>
    </source>
</evidence>
<dbReference type="EMBL" id="JBHUOM010000023">
    <property type="protein sequence ID" value="MFD2936790.1"/>
    <property type="molecule type" value="Genomic_DNA"/>
</dbReference>
<proteinExistence type="predicted"/>
<evidence type="ECO:0000313" key="1">
    <source>
        <dbReference type="EMBL" id="MFD2936790.1"/>
    </source>
</evidence>
<protein>
    <submittedName>
        <fullName evidence="1">Uncharacterized protein</fullName>
    </submittedName>
</protein>
<dbReference type="RefSeq" id="WP_381505919.1">
    <property type="nucleotide sequence ID" value="NZ_JBHUOM010000023.1"/>
</dbReference>
<keyword evidence="2" id="KW-1185">Reference proteome</keyword>
<comment type="caution">
    <text evidence="1">The sequence shown here is derived from an EMBL/GenBank/DDBJ whole genome shotgun (WGS) entry which is preliminary data.</text>
</comment>
<reference evidence="2" key="1">
    <citation type="journal article" date="2019" name="Int. J. Syst. Evol. Microbiol.">
        <title>The Global Catalogue of Microorganisms (GCM) 10K type strain sequencing project: providing services to taxonomists for standard genome sequencing and annotation.</title>
        <authorList>
            <consortium name="The Broad Institute Genomics Platform"/>
            <consortium name="The Broad Institute Genome Sequencing Center for Infectious Disease"/>
            <person name="Wu L."/>
            <person name="Ma J."/>
        </authorList>
    </citation>
    <scope>NUCLEOTIDE SEQUENCE [LARGE SCALE GENOMIC DNA]</scope>
    <source>
        <strain evidence="2">KCTC 52490</strain>
    </source>
</reference>